<proteinExistence type="predicted"/>
<keyword evidence="2" id="KW-1185">Reference proteome</keyword>
<reference evidence="1 2" key="1">
    <citation type="journal article" date="2015" name="PLoS Pathog.">
        <title>Leptomonas seymouri: Adaptations to the Dixenous Life Cycle Analyzed by Genome Sequencing, Transcriptome Profiling and Co-infection with Leishmania donovani.</title>
        <authorList>
            <person name="Kraeva N."/>
            <person name="Butenko A."/>
            <person name="Hlavacova J."/>
            <person name="Kostygov A."/>
            <person name="Myskova J."/>
            <person name="Grybchuk D."/>
            <person name="Lestinova T."/>
            <person name="Votypka J."/>
            <person name="Volf P."/>
            <person name="Opperdoes F."/>
            <person name="Flegontov P."/>
            <person name="Lukes J."/>
            <person name="Yurchenko V."/>
        </authorList>
    </citation>
    <scope>NUCLEOTIDE SEQUENCE [LARGE SCALE GENOMIC DNA]</scope>
    <source>
        <strain evidence="1 2">ATCC 30220</strain>
    </source>
</reference>
<organism evidence="1 2">
    <name type="scientific">Leptomonas seymouri</name>
    <dbReference type="NCBI Taxonomy" id="5684"/>
    <lineage>
        <taxon>Eukaryota</taxon>
        <taxon>Discoba</taxon>
        <taxon>Euglenozoa</taxon>
        <taxon>Kinetoplastea</taxon>
        <taxon>Metakinetoplastina</taxon>
        <taxon>Trypanosomatida</taxon>
        <taxon>Trypanosomatidae</taxon>
        <taxon>Leishmaniinae</taxon>
        <taxon>Leptomonas</taxon>
    </lineage>
</organism>
<protein>
    <submittedName>
        <fullName evidence="1">Uncharacterized protein</fullName>
    </submittedName>
</protein>
<dbReference type="OMA" id="CRVVPHQ"/>
<dbReference type="OrthoDB" id="251039at2759"/>
<evidence type="ECO:0000313" key="1">
    <source>
        <dbReference type="EMBL" id="KPI90850.1"/>
    </source>
</evidence>
<dbReference type="AlphaFoldDB" id="A0A0N1I9E0"/>
<evidence type="ECO:0000313" key="2">
    <source>
        <dbReference type="Proteomes" id="UP000038009"/>
    </source>
</evidence>
<accession>A0A0N1I9E0</accession>
<dbReference type="Proteomes" id="UP000038009">
    <property type="component" value="Unassembled WGS sequence"/>
</dbReference>
<dbReference type="EMBL" id="LJSK01000001">
    <property type="protein sequence ID" value="KPI90850.1"/>
    <property type="molecule type" value="Genomic_DNA"/>
</dbReference>
<sequence length="287" mass="32449">MSNALHSLDLDKSLCSHYYHCVLSNIPFHTPLADIAPHVVPRLESDTVKKLTAIGCRVVPHQLHVYKEPLDTKFGYVSFFIHQVPNSTASAAETHLLILEWVDLDLTSQLQSVKCKVQLAQPPECHSSEPFLEVLRQECPLLDPGKNLDTKRLETFLLTHVRFGELRENAWINERGGAKRRSAASSSTMKDEEECLMQEEVEGEAEEVGCTMSSRHMTNERVWKPVARFSISSLSPKELVWLKRQLPSFPPLLITDNNIATAHCDAEKLKQFFAVNLAPLIELVDEE</sequence>
<gene>
    <name evidence="1" type="ORF">ABL78_0083</name>
</gene>
<dbReference type="VEuPathDB" id="TriTrypDB:Lsey_0001_0830"/>
<name>A0A0N1I9E0_LEPSE</name>
<comment type="caution">
    <text evidence="1">The sequence shown here is derived from an EMBL/GenBank/DDBJ whole genome shotgun (WGS) entry which is preliminary data.</text>
</comment>